<dbReference type="PANTHER" id="PTHR33495:SF2">
    <property type="entry name" value="ANTI-SIGMA FACTOR ANTAGONIST TM_1081-RELATED"/>
    <property type="match status" value="1"/>
</dbReference>
<protein>
    <recommendedName>
        <fullName evidence="2">Anti-sigma factor antagonist</fullName>
    </recommendedName>
</protein>
<feature type="domain" description="STAS" evidence="3">
    <location>
        <begin position="23"/>
        <end position="126"/>
    </location>
</feature>
<keyword evidence="5" id="KW-1185">Reference proteome</keyword>
<reference evidence="5" key="1">
    <citation type="journal article" date="2019" name="Int. J. Syst. Evol. Microbiol.">
        <title>The Global Catalogue of Microorganisms (GCM) 10K type strain sequencing project: providing services to taxonomists for standard genome sequencing and annotation.</title>
        <authorList>
            <consortium name="The Broad Institute Genomics Platform"/>
            <consortium name="The Broad Institute Genome Sequencing Center for Infectious Disease"/>
            <person name="Wu L."/>
            <person name="Ma J."/>
        </authorList>
    </citation>
    <scope>NUCLEOTIDE SEQUENCE [LARGE SCALE GENOMIC DNA]</scope>
    <source>
        <strain evidence="5">CGMCC 4.7645</strain>
    </source>
</reference>
<dbReference type="InterPro" id="IPR002645">
    <property type="entry name" value="STAS_dom"/>
</dbReference>
<dbReference type="Gene3D" id="3.30.750.24">
    <property type="entry name" value="STAS domain"/>
    <property type="match status" value="1"/>
</dbReference>
<dbReference type="PANTHER" id="PTHR33495">
    <property type="entry name" value="ANTI-SIGMA FACTOR ANTAGONIST TM_1081-RELATED-RELATED"/>
    <property type="match status" value="1"/>
</dbReference>
<dbReference type="EMBL" id="JBHUKR010000006">
    <property type="protein sequence ID" value="MFD2416807.1"/>
    <property type="molecule type" value="Genomic_DNA"/>
</dbReference>
<dbReference type="Proteomes" id="UP001597417">
    <property type="component" value="Unassembled WGS sequence"/>
</dbReference>
<evidence type="ECO:0000256" key="2">
    <source>
        <dbReference type="RuleBase" id="RU003749"/>
    </source>
</evidence>
<dbReference type="InterPro" id="IPR036513">
    <property type="entry name" value="STAS_dom_sf"/>
</dbReference>
<dbReference type="NCBIfam" id="TIGR00377">
    <property type="entry name" value="ant_ant_sig"/>
    <property type="match status" value="1"/>
</dbReference>
<dbReference type="RefSeq" id="WP_378263932.1">
    <property type="nucleotide sequence ID" value="NZ_JBHUKR010000006.1"/>
</dbReference>
<sequence length="127" mass="13573">MAELHQHALEPGALRITHHPRPDGVVLIEAAGEVDLSTAPDLVDEVREALDRSETKLCVLDLTAVTFLASAGLAALTEAARHAGRLHEPLRIVVDSNRPVIRPIELTGLDRILALYHSVDEALAAGG</sequence>
<dbReference type="InterPro" id="IPR003658">
    <property type="entry name" value="Anti-sigma_ant"/>
</dbReference>
<evidence type="ECO:0000313" key="5">
    <source>
        <dbReference type="Proteomes" id="UP001597417"/>
    </source>
</evidence>
<comment type="caution">
    <text evidence="4">The sequence shown here is derived from an EMBL/GenBank/DDBJ whole genome shotgun (WGS) entry which is preliminary data.</text>
</comment>
<accession>A0ABW5FSJ4</accession>
<proteinExistence type="inferred from homology"/>
<dbReference type="SUPFAM" id="SSF52091">
    <property type="entry name" value="SpoIIaa-like"/>
    <property type="match status" value="1"/>
</dbReference>
<organism evidence="4 5">
    <name type="scientific">Amycolatopsis pigmentata</name>
    <dbReference type="NCBI Taxonomy" id="450801"/>
    <lineage>
        <taxon>Bacteria</taxon>
        <taxon>Bacillati</taxon>
        <taxon>Actinomycetota</taxon>
        <taxon>Actinomycetes</taxon>
        <taxon>Pseudonocardiales</taxon>
        <taxon>Pseudonocardiaceae</taxon>
        <taxon>Amycolatopsis</taxon>
    </lineage>
</organism>
<gene>
    <name evidence="4" type="ORF">ACFSXZ_10785</name>
</gene>
<evidence type="ECO:0000259" key="3">
    <source>
        <dbReference type="PROSITE" id="PS50801"/>
    </source>
</evidence>
<dbReference type="PROSITE" id="PS50801">
    <property type="entry name" value="STAS"/>
    <property type="match status" value="1"/>
</dbReference>
<dbReference type="Pfam" id="PF01740">
    <property type="entry name" value="STAS"/>
    <property type="match status" value="1"/>
</dbReference>
<dbReference type="CDD" id="cd07043">
    <property type="entry name" value="STAS_anti-anti-sigma_factors"/>
    <property type="match status" value="1"/>
</dbReference>
<evidence type="ECO:0000313" key="4">
    <source>
        <dbReference type="EMBL" id="MFD2416807.1"/>
    </source>
</evidence>
<evidence type="ECO:0000256" key="1">
    <source>
        <dbReference type="ARBA" id="ARBA00009013"/>
    </source>
</evidence>
<comment type="similarity">
    <text evidence="1 2">Belongs to the anti-sigma-factor antagonist family.</text>
</comment>
<name>A0ABW5FSJ4_9PSEU</name>